<dbReference type="HAMAP" id="MF_01151">
    <property type="entry name" value="GrpE"/>
    <property type="match status" value="1"/>
</dbReference>
<comment type="function">
    <text evidence="4">Essential component of the PAM complex, a complex required for the translocation of transit peptide-containing proteins from the inner membrane into the mitochondrial matrix in an ATP-dependent manner.</text>
</comment>
<dbReference type="PROSITE" id="PS01071">
    <property type="entry name" value="GRPE"/>
    <property type="match status" value="1"/>
</dbReference>
<dbReference type="AlphaFoldDB" id="A0A077XEN6"/>
<dbReference type="GO" id="GO:0006457">
    <property type="term" value="P:protein folding"/>
    <property type="evidence" value="ECO:0007669"/>
    <property type="project" value="InterPro"/>
</dbReference>
<dbReference type="Proteomes" id="UP000195489">
    <property type="component" value="Chromosome 9"/>
</dbReference>
<dbReference type="Gene3D" id="2.30.22.10">
    <property type="entry name" value="Head domain of nucleotide exchange factor GrpE"/>
    <property type="match status" value="1"/>
</dbReference>
<dbReference type="KEGG" id="pcb:PCHAS_0920800"/>
<evidence type="ECO:0000256" key="1">
    <source>
        <dbReference type="ARBA" id="ARBA00004305"/>
    </source>
</evidence>
<dbReference type="GO" id="GO:0051082">
    <property type="term" value="F:unfolded protein binding"/>
    <property type="evidence" value="ECO:0007669"/>
    <property type="project" value="TreeGrafter"/>
</dbReference>
<feature type="region of interest" description="Disordered" evidence="6">
    <location>
        <begin position="54"/>
        <end position="111"/>
    </location>
</feature>
<comment type="subcellular location">
    <subcellularLocation>
        <location evidence="1 4">Mitochondrion matrix</location>
    </subcellularLocation>
</comment>
<dbReference type="Pfam" id="PF01025">
    <property type="entry name" value="GrpE"/>
    <property type="match status" value="1"/>
</dbReference>
<evidence type="ECO:0000256" key="4">
    <source>
        <dbReference type="RuleBase" id="RU000640"/>
    </source>
</evidence>
<dbReference type="GeneID" id="3498084"/>
<dbReference type="OrthoDB" id="201635at2759"/>
<dbReference type="Gene3D" id="3.90.20.20">
    <property type="match status" value="1"/>
</dbReference>
<sequence length="285" mass="32765">MKYANMLKTSLICNKVLNMHGGKIPSIAFRKCYTNFLDGNKSFLNVTKRRLFSSQSAQDKAYSENSGDGNTSNEQHKENMEMDSKNSECNDNKKNMNKSENSEQSEEKNTKEINYESYNKIDLINEIKKTKKDMDEKLVDNQVLKEKYLSVLAEKENLRTRYMKEIENSKLYCISNFAKSLLDVADNLSLAIKNISEESLKSNEEINNIYKGIEMTETILHNIFSKYGIDKYNPINEKFNPMLHEAIFEVNDTTKEKGTVATVIQPGYKINDRILRAAKVGVVKN</sequence>
<dbReference type="InterPro" id="IPR000740">
    <property type="entry name" value="GrpE"/>
</dbReference>
<comment type="similarity">
    <text evidence="2 5">Belongs to the GrpE family.</text>
</comment>
<name>A0A077XEN6_PLACU</name>
<dbReference type="PANTHER" id="PTHR21237:SF23">
    <property type="entry name" value="GRPE PROTEIN HOMOLOG, MITOCHONDRIAL"/>
    <property type="match status" value="1"/>
</dbReference>
<dbReference type="GO" id="GO:0000774">
    <property type="term" value="F:adenyl-nucleotide exchange factor activity"/>
    <property type="evidence" value="ECO:0007669"/>
    <property type="project" value="InterPro"/>
</dbReference>
<dbReference type="GO" id="GO:0042803">
    <property type="term" value="F:protein homodimerization activity"/>
    <property type="evidence" value="ECO:0007669"/>
    <property type="project" value="InterPro"/>
</dbReference>
<evidence type="ECO:0000313" key="9">
    <source>
        <dbReference type="Proteomes" id="UP000071118"/>
    </source>
</evidence>
<dbReference type="InterPro" id="IPR009012">
    <property type="entry name" value="GrpE_head"/>
</dbReference>
<dbReference type="FunFam" id="3.90.20.20:FF:000015">
    <property type="entry name" value="GrpE protein homolog"/>
    <property type="match status" value="1"/>
</dbReference>
<evidence type="ECO:0000256" key="6">
    <source>
        <dbReference type="SAM" id="MobiDB-lite"/>
    </source>
</evidence>
<evidence type="ECO:0000256" key="3">
    <source>
        <dbReference type="ARBA" id="ARBA00023186"/>
    </source>
</evidence>
<evidence type="ECO:0000313" key="10">
    <source>
        <dbReference type="Proteomes" id="UP000195489"/>
    </source>
</evidence>
<keyword evidence="4" id="KW-0496">Mitochondrion</keyword>
<dbReference type="RefSeq" id="XP_016655382.1">
    <property type="nucleotide sequence ID" value="XM_016798134.1"/>
</dbReference>
<feature type="compositionally biased region" description="Polar residues" evidence="6">
    <location>
        <begin position="54"/>
        <end position="73"/>
    </location>
</feature>
<dbReference type="PRINTS" id="PR00773">
    <property type="entry name" value="GRPEPROTEIN"/>
</dbReference>
<feature type="compositionally biased region" description="Basic and acidic residues" evidence="6">
    <location>
        <begin position="74"/>
        <end position="94"/>
    </location>
</feature>
<evidence type="ECO:0000313" key="8">
    <source>
        <dbReference type="EMBL" id="VTZ68815.1"/>
    </source>
</evidence>
<dbReference type="SUPFAM" id="SSF58014">
    <property type="entry name" value="Coiled-coil domain of nucleotide exchange factor GrpE"/>
    <property type="match status" value="1"/>
</dbReference>
<protein>
    <recommendedName>
        <fullName evidence="4">GrpE protein homolog</fullName>
    </recommendedName>
</protein>
<evidence type="ECO:0000313" key="7">
    <source>
        <dbReference type="EMBL" id="SCN60426.1"/>
    </source>
</evidence>
<dbReference type="Proteomes" id="UP000071118">
    <property type="component" value="Chromosome 9"/>
</dbReference>
<dbReference type="EMBL" id="LK022886">
    <property type="protein sequence ID" value="VTZ68815.1"/>
    <property type="molecule type" value="Genomic_DNA"/>
</dbReference>
<dbReference type="FunFam" id="2.30.22.10:FF:000002">
    <property type="entry name" value="GrpE protein homolog"/>
    <property type="match status" value="1"/>
</dbReference>
<dbReference type="SUPFAM" id="SSF51064">
    <property type="entry name" value="Head domain of nucleotide exchange factor GrpE"/>
    <property type="match status" value="1"/>
</dbReference>
<dbReference type="CDD" id="cd00446">
    <property type="entry name" value="GrpE"/>
    <property type="match status" value="1"/>
</dbReference>
<dbReference type="GO" id="GO:0030150">
    <property type="term" value="P:protein import into mitochondrial matrix"/>
    <property type="evidence" value="ECO:0007669"/>
    <property type="project" value="TreeGrafter"/>
</dbReference>
<dbReference type="VEuPathDB" id="PlasmoDB:PCHAS_0920800"/>
<reference evidence="8 9" key="1">
    <citation type="journal article" date="2014" name="BMC Biol.">
        <title>A comprehensive evaluation of rodent malaria parasite genomes and gene expression.</title>
        <authorList>
            <person name="Otto T.D."/>
            <person name="Bohme U."/>
            <person name="Jackson A.P."/>
            <person name="Hunt M."/>
            <person name="Franke-Fayard B."/>
            <person name="Hoeijmakers W.A."/>
            <person name="Religa A.A."/>
            <person name="Robertson L."/>
            <person name="Sanders M."/>
            <person name="Ogun S.A."/>
            <person name="Cunningham D."/>
            <person name="Erhart A."/>
            <person name="Billker O."/>
            <person name="Khan S.M."/>
            <person name="Stunnenberg H.G."/>
            <person name="Langhorne J."/>
            <person name="Holder A.A."/>
            <person name="Waters A.P."/>
            <person name="Newbold C.I."/>
            <person name="Pain A."/>
            <person name="Berriman M."/>
            <person name="Janse C.J."/>
        </authorList>
    </citation>
    <scope>NUCLEOTIDE SEQUENCE [LARGE SCALE GENOMIC DNA]</scope>
    <source>
        <strain evidence="8 9">AS</strain>
    </source>
</reference>
<gene>
    <name evidence="7" type="primary">MGE1</name>
    <name evidence="8" type="ORF">PCHAS_0920800</name>
    <name evidence="7" type="ORF">PCHCB_000202200</name>
</gene>
<reference evidence="8" key="2">
    <citation type="submission" date="2014-05" db="EMBL/GenBank/DDBJ databases">
        <authorList>
            <person name="Aslett M.A."/>
            <person name="De Silva N."/>
        </authorList>
    </citation>
    <scope>NUCLEOTIDE SEQUENCE</scope>
    <source>
        <strain evidence="8">AS</strain>
    </source>
</reference>
<keyword evidence="9" id="KW-1185">Reference proteome</keyword>
<organism evidence="7 10">
    <name type="scientific">Plasmodium chabaudi chabaudi</name>
    <dbReference type="NCBI Taxonomy" id="31271"/>
    <lineage>
        <taxon>Eukaryota</taxon>
        <taxon>Sar</taxon>
        <taxon>Alveolata</taxon>
        <taxon>Apicomplexa</taxon>
        <taxon>Aconoidasida</taxon>
        <taxon>Haemosporida</taxon>
        <taxon>Plasmodiidae</taxon>
        <taxon>Plasmodium</taxon>
        <taxon>Plasmodium (Vinckeia)</taxon>
    </lineage>
</organism>
<dbReference type="PANTHER" id="PTHR21237">
    <property type="entry name" value="GRPE PROTEIN"/>
    <property type="match status" value="1"/>
</dbReference>
<keyword evidence="3 4" id="KW-0143">Chaperone</keyword>
<reference evidence="7 10" key="3">
    <citation type="submission" date="2016-08" db="EMBL/GenBank/DDBJ databases">
        <authorList>
            <consortium name="Pathogen Informatics"/>
        </authorList>
    </citation>
    <scope>NUCLEOTIDE SEQUENCE [LARGE SCALE GENOMIC DNA]</scope>
    <source>
        <strain evidence="8">AS</strain>
        <strain evidence="7 10">CB</strain>
    </source>
</reference>
<dbReference type="GO" id="GO:0051087">
    <property type="term" value="F:protein-folding chaperone binding"/>
    <property type="evidence" value="ECO:0007669"/>
    <property type="project" value="InterPro"/>
</dbReference>
<dbReference type="GO" id="GO:0001405">
    <property type="term" value="C:PAM complex, Tim23 associated import motor"/>
    <property type="evidence" value="ECO:0007669"/>
    <property type="project" value="TreeGrafter"/>
</dbReference>
<dbReference type="InterPro" id="IPR013805">
    <property type="entry name" value="GrpE_CC"/>
</dbReference>
<evidence type="ECO:0000256" key="5">
    <source>
        <dbReference type="RuleBase" id="RU004478"/>
    </source>
</evidence>
<evidence type="ECO:0000256" key="2">
    <source>
        <dbReference type="ARBA" id="ARBA00009054"/>
    </source>
</evidence>
<dbReference type="EMBL" id="LT608161">
    <property type="protein sequence ID" value="SCN60426.1"/>
    <property type="molecule type" value="Genomic_DNA"/>
</dbReference>
<accession>A0A077XEN6</accession>
<proteinExistence type="inferred from homology"/>